<evidence type="ECO:0008006" key="3">
    <source>
        <dbReference type="Google" id="ProtNLM"/>
    </source>
</evidence>
<organism evidence="1 2">
    <name type="scientific">Boudabousia marimammalium</name>
    <dbReference type="NCBI Taxonomy" id="156892"/>
    <lineage>
        <taxon>Bacteria</taxon>
        <taxon>Bacillati</taxon>
        <taxon>Actinomycetota</taxon>
        <taxon>Actinomycetes</taxon>
        <taxon>Actinomycetales</taxon>
        <taxon>Actinomycetaceae</taxon>
        <taxon>Boudabousia</taxon>
    </lineage>
</organism>
<comment type="caution">
    <text evidence="1">The sequence shown here is derived from an EMBL/GenBank/DDBJ whole genome shotgun (WGS) entry which is preliminary data.</text>
</comment>
<evidence type="ECO:0000313" key="2">
    <source>
        <dbReference type="Proteomes" id="UP000186465"/>
    </source>
</evidence>
<dbReference type="AlphaFoldDB" id="A0A1Q5PRE2"/>
<dbReference type="RefSeq" id="WP_075360968.1">
    <property type="nucleotide sequence ID" value="NZ_MPDM01000002.1"/>
</dbReference>
<reference evidence="2" key="1">
    <citation type="submission" date="2016-11" db="EMBL/GenBank/DDBJ databases">
        <title>Actinomyces gypaetusis sp. nov. isolated from Gypaetus barbatus in Qinghai Tibet Plateau China.</title>
        <authorList>
            <person name="Meng X."/>
        </authorList>
    </citation>
    <scope>NUCLEOTIDE SEQUENCE [LARGE SCALE GENOMIC DNA]</scope>
    <source>
        <strain evidence="2">DSM 15383</strain>
    </source>
</reference>
<dbReference type="EMBL" id="MPDM01000002">
    <property type="protein sequence ID" value="OKL50144.1"/>
    <property type="molecule type" value="Genomic_DNA"/>
</dbReference>
<evidence type="ECO:0000313" key="1">
    <source>
        <dbReference type="EMBL" id="OKL50144.1"/>
    </source>
</evidence>
<dbReference type="Proteomes" id="UP000186465">
    <property type="component" value="Unassembled WGS sequence"/>
</dbReference>
<name>A0A1Q5PRE2_9ACTO</name>
<accession>A0A1Q5PRE2</accession>
<protein>
    <recommendedName>
        <fullName evidence="3">Antitoxin Xre/MbcA/ParS-like toxin-binding domain-containing protein</fullName>
    </recommendedName>
</protein>
<keyword evidence="2" id="KW-1185">Reference proteome</keyword>
<gene>
    <name evidence="1" type="ORF">BM477_01735</name>
</gene>
<proteinExistence type="predicted"/>
<sequence length="174" mass="20149">MARRRLTQTERGLLDAIADRMASCRPDEIRPDSITEAARLAVTVLRDKNSLDDVIGPTCTTSVLAKWWQISRQAVHKAVKEFRVVAVQDAKHTWHFPTWQLQEDHRSIDGVHETLIIMRDLPRMDQAMWYIKPAKQLNGLTPAQWLIEKRDISCATTLARQYAHSQIRARQKRD</sequence>
<dbReference type="OrthoDB" id="4965902at2"/>